<dbReference type="Proteomes" id="UP000663851">
    <property type="component" value="Unassembled WGS sequence"/>
</dbReference>
<name>A0A818B602_9BILA</name>
<gene>
    <name evidence="1" type="ORF">FME351_LOCUS10450</name>
    <name evidence="2" type="ORF">HFQ381_LOCUS17739</name>
</gene>
<feature type="non-terminal residue" evidence="1">
    <location>
        <position position="1"/>
    </location>
</feature>
<evidence type="ECO:0000313" key="1">
    <source>
        <dbReference type="EMBL" id="CAF3415956.1"/>
    </source>
</evidence>
<evidence type="ECO:0000313" key="3">
    <source>
        <dbReference type="Proteomes" id="UP000663869"/>
    </source>
</evidence>
<sequence>NVVSLQPRNRVKRQLSQLSKTKHSKFQAIFDANNTNQTSTQSDVI</sequence>
<protein>
    <submittedName>
        <fullName evidence="1">Uncharacterized protein</fullName>
    </submittedName>
</protein>
<evidence type="ECO:0000313" key="2">
    <source>
        <dbReference type="EMBL" id="CAF4366260.1"/>
    </source>
</evidence>
<accession>A0A818B602</accession>
<dbReference type="EMBL" id="CAJOBO010001332">
    <property type="protein sequence ID" value="CAF4366260.1"/>
    <property type="molecule type" value="Genomic_DNA"/>
</dbReference>
<dbReference type="Proteomes" id="UP000663869">
    <property type="component" value="Unassembled WGS sequence"/>
</dbReference>
<dbReference type="EMBL" id="CAJNYU010001140">
    <property type="protein sequence ID" value="CAF3415956.1"/>
    <property type="molecule type" value="Genomic_DNA"/>
</dbReference>
<comment type="caution">
    <text evidence="1">The sequence shown here is derived from an EMBL/GenBank/DDBJ whole genome shotgun (WGS) entry which is preliminary data.</text>
</comment>
<organism evidence="1 3">
    <name type="scientific">Rotaria socialis</name>
    <dbReference type="NCBI Taxonomy" id="392032"/>
    <lineage>
        <taxon>Eukaryota</taxon>
        <taxon>Metazoa</taxon>
        <taxon>Spiralia</taxon>
        <taxon>Gnathifera</taxon>
        <taxon>Rotifera</taxon>
        <taxon>Eurotatoria</taxon>
        <taxon>Bdelloidea</taxon>
        <taxon>Philodinida</taxon>
        <taxon>Philodinidae</taxon>
        <taxon>Rotaria</taxon>
    </lineage>
</organism>
<dbReference type="AlphaFoldDB" id="A0A818B602"/>
<reference evidence="1" key="1">
    <citation type="submission" date="2021-02" db="EMBL/GenBank/DDBJ databases">
        <authorList>
            <person name="Nowell W R."/>
        </authorList>
    </citation>
    <scope>NUCLEOTIDE SEQUENCE</scope>
</reference>
<proteinExistence type="predicted"/>